<name>A0A1Y6EFD0_9SPHN</name>
<dbReference type="EMBL" id="FXWG01000001">
    <property type="protein sequence ID" value="SMQ58863.1"/>
    <property type="molecule type" value="Genomic_DNA"/>
</dbReference>
<dbReference type="RefSeq" id="WP_086436188.1">
    <property type="nucleotide sequence ID" value="NZ_FXWG01000001.1"/>
</dbReference>
<dbReference type="InterPro" id="IPR028087">
    <property type="entry name" value="Tad_N"/>
</dbReference>
<keyword evidence="1" id="KW-0472">Membrane</keyword>
<dbReference type="AlphaFoldDB" id="A0A1Y6EFD0"/>
<proteinExistence type="predicted"/>
<dbReference type="OrthoDB" id="7418984at2"/>
<dbReference type="Pfam" id="PF13400">
    <property type="entry name" value="Tad"/>
    <property type="match status" value="1"/>
</dbReference>
<feature type="transmembrane region" description="Helical" evidence="1">
    <location>
        <begin position="20"/>
        <end position="39"/>
    </location>
</feature>
<accession>A0A1Y6EFD0</accession>
<evidence type="ECO:0000313" key="3">
    <source>
        <dbReference type="EMBL" id="SMQ58863.1"/>
    </source>
</evidence>
<evidence type="ECO:0000256" key="1">
    <source>
        <dbReference type="SAM" id="Phobius"/>
    </source>
</evidence>
<evidence type="ECO:0000313" key="4">
    <source>
        <dbReference type="Proteomes" id="UP000194420"/>
    </source>
</evidence>
<organism evidence="3 4">
    <name type="scientific">Altererythrobacter xiamenensis</name>
    <dbReference type="NCBI Taxonomy" id="1316679"/>
    <lineage>
        <taxon>Bacteria</taxon>
        <taxon>Pseudomonadati</taxon>
        <taxon>Pseudomonadota</taxon>
        <taxon>Alphaproteobacteria</taxon>
        <taxon>Sphingomonadales</taxon>
        <taxon>Erythrobacteraceae</taxon>
        <taxon>Altererythrobacter</taxon>
    </lineage>
</organism>
<feature type="domain" description="Putative Flp pilus-assembly TadG-like N-terminal" evidence="2">
    <location>
        <begin position="18"/>
        <end position="64"/>
    </location>
</feature>
<keyword evidence="4" id="KW-1185">Reference proteome</keyword>
<evidence type="ECO:0000259" key="2">
    <source>
        <dbReference type="Pfam" id="PF13400"/>
    </source>
</evidence>
<sequence length="419" mass="43797">MLKSLKALGKKLGGDRRGNVLIVSALGAASLVGAAGLGVDTAQWYLAKRQLQQATDSGALAAAMNLYRSAAFVDAAENEVDRNFPDAVNVERVVNPPQEGDYIGDNGAIEVVANVNRRLPFSSIFMSSASTIRTRSVATIVGDGEHCVISLAPDGTGVDVQGNANVILGCGVAANSPSGISVDLSGSSYLSATPISSVGGIDYSSNNIAPNTTLQAYGLPVDDPLADRNLETPTSPANCTYRNVSVNSNTTQTLYPGRYCGGLAIRGRAELEPGVYIIDGGTFSANAQAEIIGEGVTFILTGNNTATVADLQFNGGAELDLRAPTPDEDPVWHGILFYQDEMGSDTESIINGGSDMNFEGIVYMPNGDVRFNGNAGQHADCLLLIANRVNFAGESSLDNDCPSHIDDVDTTAKIIRVVE</sequence>
<keyword evidence="1" id="KW-0812">Transmembrane</keyword>
<protein>
    <submittedName>
        <fullName evidence="3">Putative Flp pilus-assembly TadE/G-like</fullName>
    </submittedName>
</protein>
<reference evidence="4" key="1">
    <citation type="submission" date="2017-04" db="EMBL/GenBank/DDBJ databases">
        <authorList>
            <person name="Varghese N."/>
            <person name="Submissions S."/>
        </authorList>
    </citation>
    <scope>NUCLEOTIDE SEQUENCE [LARGE SCALE GENOMIC DNA]</scope>
</reference>
<gene>
    <name evidence="3" type="ORF">SAMN06297468_0204</name>
</gene>
<dbReference type="Proteomes" id="UP000194420">
    <property type="component" value="Unassembled WGS sequence"/>
</dbReference>
<keyword evidence="1" id="KW-1133">Transmembrane helix</keyword>